<keyword evidence="2" id="KW-1185">Reference proteome</keyword>
<evidence type="ECO:0000313" key="1">
    <source>
        <dbReference type="EMBL" id="AQP44899.1"/>
    </source>
</evidence>
<dbReference type="OrthoDB" id="3733683at2"/>
<evidence type="ECO:0000313" key="2">
    <source>
        <dbReference type="Proteomes" id="UP000188324"/>
    </source>
</evidence>
<gene>
    <name evidence="1" type="ORF">RPIT_08935</name>
</gene>
<protein>
    <submittedName>
        <fullName evidence="1">Uncharacterized protein</fullName>
    </submittedName>
</protein>
<proteinExistence type="predicted"/>
<dbReference type="Proteomes" id="UP000188324">
    <property type="component" value="Chromosome"/>
</dbReference>
<dbReference type="RefSeq" id="WP_077342427.1">
    <property type="nucleotide sequence ID" value="NZ_CP019605.1"/>
</dbReference>
<dbReference type="KEGG" id="tfl:RPIT_08935"/>
<accession>A0A1Q2CFK5</accession>
<dbReference type="EMBL" id="CP019605">
    <property type="protein sequence ID" value="AQP44899.1"/>
    <property type="molecule type" value="Genomic_DNA"/>
</dbReference>
<reference evidence="1 2" key="1">
    <citation type="journal article" date="2016" name="Int. J. Syst. Evol. Microbiol.">
        <title>Tessaracoccus flavus sp. nov., isolated from the drainage system of a lindane-producing factory.</title>
        <authorList>
            <person name="Kumari R."/>
            <person name="Singh P."/>
            <person name="Schumann P."/>
            <person name="Lal R."/>
        </authorList>
    </citation>
    <scope>NUCLEOTIDE SEQUENCE [LARGE SCALE GENOMIC DNA]</scope>
    <source>
        <strain evidence="1 2">RP1T</strain>
    </source>
</reference>
<sequence length="67" mass="7242">MNVALLEVLPGWPEAQTLSDVEMILLMVVGPLAFGAVVSLMVFGPKMARRGRGDAATSTEVERVEQR</sequence>
<dbReference type="AlphaFoldDB" id="A0A1Q2CFK5"/>
<name>A0A1Q2CFK5_9ACTN</name>
<organism evidence="1 2">
    <name type="scientific">Tessaracoccus flavus</name>
    <dbReference type="NCBI Taxonomy" id="1610493"/>
    <lineage>
        <taxon>Bacteria</taxon>
        <taxon>Bacillati</taxon>
        <taxon>Actinomycetota</taxon>
        <taxon>Actinomycetes</taxon>
        <taxon>Propionibacteriales</taxon>
        <taxon>Propionibacteriaceae</taxon>
        <taxon>Tessaracoccus</taxon>
    </lineage>
</organism>
<dbReference type="STRING" id="1610493.RPIT_08935"/>